<dbReference type="Pfam" id="PF19044">
    <property type="entry name" value="P-loop_TraG"/>
    <property type="match status" value="1"/>
</dbReference>
<feature type="region of interest" description="Disordered" evidence="1">
    <location>
        <begin position="1"/>
        <end position="27"/>
    </location>
</feature>
<evidence type="ECO:0000256" key="1">
    <source>
        <dbReference type="SAM" id="MobiDB-lite"/>
    </source>
</evidence>
<dbReference type="InterPro" id="IPR051162">
    <property type="entry name" value="T4SS_component"/>
</dbReference>
<dbReference type="Gene3D" id="3.40.50.300">
    <property type="entry name" value="P-loop containing nucleotide triphosphate hydrolases"/>
    <property type="match status" value="1"/>
</dbReference>
<dbReference type="Gene3D" id="1.10.8.730">
    <property type="match status" value="1"/>
</dbReference>
<dbReference type="EMBL" id="CACRTF010000017">
    <property type="protein sequence ID" value="VYT51536.1"/>
    <property type="molecule type" value="Genomic_DNA"/>
</dbReference>
<sequence length="793" mass="89163">MRKGKEVKQAAPKRAGDKGRKQAGPQTAQQTIPFWEMFRDGVCRLNNGVYTKTVEFEDINYQLAQAEDQSAIFDGWSSFLNYFDSALPFQLSFINHRSRPESKYTVNIAPRHDEFDSIRAEYVEMLENQIAKSNNGIVRTKLITFGVPADSVKAARPRLERIEADIMGNFKQLGVQSRPLPGRERLEILHGQLHPGGREPFTFTWEQIPQTGMTTKDFIAPTSFDFRRGRFFKVGATWGAASYLQITASELSDKLLAELLELDTEMTVTMHIQTVDQSKAIKTIKGKLSDIDKMKMEEQKKAVRSGYDMNILPPDLVTFSKDAKTLLEDLQSRNERMFLLTFLIVNMAPTREQLENEIFTVSGIAQKYNCTIRRLDFQQEQGFLSSLPLGCNAVEIQRGLTTSSTAIFIPFLTQELRMDGEAIYYGLNALSHNIIMANRKKLKNPNGLFLGVPGSGKSFAAKRELVNVFLATNDKILIVDPMGEYSPLVRRLGGQVVEIAPNSPHHINPMSLIADLDNGEENPMALKADFILSLMELIVGGKDGLQPVERTVIDRCVRLMYRDYLQDPGAAKMPILQDLYELLCKQTEPEAARLATSLEIYVSGSLNVFNHETDVDLSSRLVCLDLKKLGAGLRTIAMLIMQDLVNSQVSANFAQGTATWCYFDEFHLLLKDELTASYCVTVWKMLRKKFCVPSALTQNVKDLLASREIENIFENSDFLVMLSQAQGDRQILAKQLGISPTQLSFVTNSNSGEGLLFFGNVIIPFSDRFPQNTEIYRLLTTRPEDLKDEGAGV</sequence>
<proteinExistence type="predicted"/>
<dbReference type="PANTHER" id="PTHR30121">
    <property type="entry name" value="UNCHARACTERIZED PROTEIN YJGR-RELATED"/>
    <property type="match status" value="1"/>
</dbReference>
<feature type="compositionally biased region" description="Basic and acidic residues" evidence="1">
    <location>
        <begin position="1"/>
        <end position="20"/>
    </location>
</feature>
<dbReference type="AlphaFoldDB" id="A0A6N2XCQ3"/>
<gene>
    <name evidence="3" type="ORF">CBLFYP116_04749</name>
</gene>
<dbReference type="InterPro" id="IPR043964">
    <property type="entry name" value="P-loop_TraG"/>
</dbReference>
<evidence type="ECO:0000313" key="3">
    <source>
        <dbReference type="EMBL" id="VYT51536.1"/>
    </source>
</evidence>
<dbReference type="RefSeq" id="WP_002575640.1">
    <property type="nucleotide sequence ID" value="NZ_CACRTF010000017.1"/>
</dbReference>
<name>A0A6N2XCQ3_9FIRM</name>
<dbReference type="NCBIfam" id="NF045971">
    <property type="entry name" value="conju_CD1110"/>
    <property type="match status" value="1"/>
</dbReference>
<dbReference type="SUPFAM" id="SSF52540">
    <property type="entry name" value="P-loop containing nucleoside triphosphate hydrolases"/>
    <property type="match status" value="1"/>
</dbReference>
<reference evidence="3" key="1">
    <citation type="submission" date="2019-11" db="EMBL/GenBank/DDBJ databases">
        <authorList>
            <person name="Feng L."/>
        </authorList>
    </citation>
    <scope>NUCLEOTIDE SEQUENCE</scope>
    <source>
        <strain evidence="3">CbolteaeLFYP116</strain>
    </source>
</reference>
<protein>
    <submittedName>
        <fullName evidence="3">AAA-like domain protein</fullName>
    </submittedName>
</protein>
<dbReference type="InterPro" id="IPR027417">
    <property type="entry name" value="P-loop_NTPase"/>
</dbReference>
<evidence type="ECO:0000259" key="2">
    <source>
        <dbReference type="Pfam" id="PF19044"/>
    </source>
</evidence>
<feature type="domain" description="TraG P-loop" evidence="2">
    <location>
        <begin position="439"/>
        <end position="742"/>
    </location>
</feature>
<organism evidence="3">
    <name type="scientific">Enterocloster bolteae</name>
    <dbReference type="NCBI Taxonomy" id="208479"/>
    <lineage>
        <taxon>Bacteria</taxon>
        <taxon>Bacillati</taxon>
        <taxon>Bacillota</taxon>
        <taxon>Clostridia</taxon>
        <taxon>Lachnospirales</taxon>
        <taxon>Lachnospiraceae</taxon>
        <taxon>Enterocloster</taxon>
    </lineage>
</organism>
<accession>A0A6N2XCQ3</accession>
<dbReference type="GeneID" id="23113502"/>
<dbReference type="PANTHER" id="PTHR30121:SF6">
    <property type="entry name" value="SLR6007 PROTEIN"/>
    <property type="match status" value="1"/>
</dbReference>